<organism evidence="3 4">
    <name type="scientific">Parabacteroides johnsonii</name>
    <dbReference type="NCBI Taxonomy" id="387661"/>
    <lineage>
        <taxon>Bacteria</taxon>
        <taxon>Pseudomonadati</taxon>
        <taxon>Bacteroidota</taxon>
        <taxon>Bacteroidia</taxon>
        <taxon>Bacteroidales</taxon>
        <taxon>Tannerellaceae</taxon>
        <taxon>Parabacteroides</taxon>
    </lineage>
</organism>
<feature type="domain" description="DUF6383" evidence="2">
    <location>
        <begin position="901"/>
        <end position="974"/>
    </location>
</feature>
<keyword evidence="1" id="KW-0732">Signal</keyword>
<evidence type="ECO:0000313" key="4">
    <source>
        <dbReference type="Proteomes" id="UP001213646"/>
    </source>
</evidence>
<name>A0AAW6I7A9_9BACT</name>
<evidence type="ECO:0000313" key="3">
    <source>
        <dbReference type="EMBL" id="MDC7151624.1"/>
    </source>
</evidence>
<feature type="chain" id="PRO_5043857303" evidence="1">
    <location>
        <begin position="23"/>
        <end position="975"/>
    </location>
</feature>
<dbReference type="AlphaFoldDB" id="A0AAW6I7A9"/>
<dbReference type="RefSeq" id="WP_272698064.1">
    <property type="nucleotide sequence ID" value="NZ_CAOJXY010000021.1"/>
</dbReference>
<dbReference type="InterPro" id="IPR045963">
    <property type="entry name" value="DUF6383"/>
</dbReference>
<accession>A0AAW6I7A9</accession>
<evidence type="ECO:0000259" key="2">
    <source>
        <dbReference type="Pfam" id="PF19910"/>
    </source>
</evidence>
<evidence type="ECO:0000256" key="1">
    <source>
        <dbReference type="SAM" id="SignalP"/>
    </source>
</evidence>
<dbReference type="Pfam" id="PF19910">
    <property type="entry name" value="DUF6383"/>
    <property type="match status" value="1"/>
</dbReference>
<feature type="signal peptide" evidence="1">
    <location>
        <begin position="1"/>
        <end position="22"/>
    </location>
</feature>
<sequence>MNKKFSTLLAVLGLASSSFTMAQTDIVKGDYYHLQTQDVGTGTVSALNLVLTEETPDGKAALVALTQASTLATSDSALWKIDYTLDVTSGEYSYVFKNKATGTQLSFAAGSNALTDATLVINTNDYDNSSVTGVKENATLSGSLKFNWGSPLTAGVPTSNAVLTSYIPAKDSTLSLAVKFDGGQATVANTKYPIIQVMTEGNAKPTAGTTAEKNSILAVKPVRAAAKLLTGTELNNMLGTGRGFQLFFSYKNQLTTANNALAGVIFEAVTDENGAAATTGTDVLLKAKTLTPKKSGTNVTKSLYAYVDTICYDAANPTSDGTKLTFKVDTLPTTDGSVGIANRLLAQDAYTFNFYLDPSSANDSVAVFVKESYNLTAANHPRTYTVTSGNPFPLQVAPLAGTSTDKLVLTTGSAVATPETATLPEETRISFTGGAIPAPLFDATKVYSVKNVNERTGDDNANKYMVVAPVSAATYGEAYSNSVFDHLPSTQFVFDGAKMINRELNTVSTDALYSVEGKADTYTNLTDTFEIKAMADVNPQDSTMGWAYINEDSLTNYAFSLDYISGILEGRSINAKADSVIVATTEEGKLFKLEAAAALAKVTGAAEIDDVKTLYNQAYKIFSKDKKFVVVKNGTTGKLALTSVTSAAGSNPTSFYLKETENKGEYILVEGTSKYNVNSTNESLEAVALNLTNNAFAVQVEKAPEYVLDAKGHYNIENLRGDMLAADAQGFGMFRKEGELKAAYEKNDFALYIDTAKIHATQPSYFILSGAKTGEGSELEGNFLRVMTDSVAANVEGYTSDNGLTRLAFVPAKREATSDSLLVNYKNETLVKADSVDYKGKNTGKIAQFQFKIQYTETEGEYIVENAAGYLATYNDVLCLTNGTTDKVQAQLVKLTQISAPTANEGVEVSEVKVIAGEGQVTIASAAGKKVVISNILGQVVANTVLTSDNAAIAAPQGVVVVAVEGEEAVKAIVK</sequence>
<comment type="caution">
    <text evidence="3">The sequence shown here is derived from an EMBL/GenBank/DDBJ whole genome shotgun (WGS) entry which is preliminary data.</text>
</comment>
<reference evidence="3" key="1">
    <citation type="submission" date="2023-01" db="EMBL/GenBank/DDBJ databases">
        <title>Exploring GABA producing Bacteroides strains toward improving mental health.</title>
        <authorList>
            <person name="Yousuf B."/>
            <person name="Bouhlel N.E."/>
            <person name="Mottawea W."/>
            <person name="Hammami R."/>
        </authorList>
    </citation>
    <scope>NUCLEOTIDE SEQUENCE</scope>
    <source>
        <strain evidence="3">UO.H1047</strain>
    </source>
</reference>
<proteinExistence type="predicted"/>
<dbReference type="Proteomes" id="UP001213646">
    <property type="component" value="Unassembled WGS sequence"/>
</dbReference>
<dbReference type="EMBL" id="JAQPYX010000198">
    <property type="protein sequence ID" value="MDC7151624.1"/>
    <property type="molecule type" value="Genomic_DNA"/>
</dbReference>
<protein>
    <submittedName>
        <fullName evidence="3">DUF6383 domain-containing protein</fullName>
    </submittedName>
</protein>
<gene>
    <name evidence="3" type="ORF">PQG89_19775</name>
</gene>